<dbReference type="RefSeq" id="WP_027884849.1">
    <property type="nucleotide sequence ID" value="NZ_BMWY01000001.1"/>
</dbReference>
<name>A0ABQ3BJK6_9FLAO</name>
<dbReference type="Pfam" id="PF13460">
    <property type="entry name" value="NAD_binding_10"/>
    <property type="match status" value="1"/>
</dbReference>
<proteinExistence type="predicted"/>
<organism evidence="2 3">
    <name type="scientific">Mesonia mobilis</name>
    <dbReference type="NCBI Taxonomy" id="369791"/>
    <lineage>
        <taxon>Bacteria</taxon>
        <taxon>Pseudomonadati</taxon>
        <taxon>Bacteroidota</taxon>
        <taxon>Flavobacteriia</taxon>
        <taxon>Flavobacteriales</taxon>
        <taxon>Flavobacteriaceae</taxon>
        <taxon>Mesonia</taxon>
    </lineage>
</organism>
<evidence type="ECO:0000313" key="2">
    <source>
        <dbReference type="EMBL" id="GGZ44378.1"/>
    </source>
</evidence>
<dbReference type="InterPro" id="IPR016040">
    <property type="entry name" value="NAD(P)-bd_dom"/>
</dbReference>
<keyword evidence="3" id="KW-1185">Reference proteome</keyword>
<protein>
    <submittedName>
        <fullName evidence="2">Epimerase</fullName>
    </submittedName>
</protein>
<comment type="caution">
    <text evidence="2">The sequence shown here is derived from an EMBL/GenBank/DDBJ whole genome shotgun (WGS) entry which is preliminary data.</text>
</comment>
<evidence type="ECO:0000313" key="3">
    <source>
        <dbReference type="Proteomes" id="UP000615593"/>
    </source>
</evidence>
<dbReference type="Proteomes" id="UP000615593">
    <property type="component" value="Unassembled WGS sequence"/>
</dbReference>
<dbReference type="InterPro" id="IPR036291">
    <property type="entry name" value="NAD(P)-bd_dom_sf"/>
</dbReference>
<dbReference type="SUPFAM" id="SSF51735">
    <property type="entry name" value="NAD(P)-binding Rossmann-fold domains"/>
    <property type="match status" value="1"/>
</dbReference>
<gene>
    <name evidence="2" type="primary">yeeZ</name>
    <name evidence="2" type="ORF">GCM10008088_01720</name>
</gene>
<dbReference type="PANTHER" id="PTHR48079:SF6">
    <property type="entry name" value="NAD(P)-BINDING DOMAIN-CONTAINING PROTEIN-RELATED"/>
    <property type="match status" value="1"/>
</dbReference>
<dbReference type="PANTHER" id="PTHR48079">
    <property type="entry name" value="PROTEIN YEEZ"/>
    <property type="match status" value="1"/>
</dbReference>
<accession>A0ABQ3BJK6</accession>
<sequence>MGKQIKLTVSVLGCGWLGLPLAEELLQQGYAVNGSTTTSEKLEHLAKKGIDPFYVELTEESIKGEVFSFLDGAEVLVVDIPPGLRKKPDANFVNKIEHFIPKLELSAVEKVILVSSTSVFEDEENFPEYAEKSIPNGKSDASRQLQEVEKLFRENTHFKTTLIRMGGLLGKDRHPVKFLSGRKGISNPLAPVNLIQQQDAVQLIVKALQQENFGSVFHGVYPLHPHKEEYYTQKAKSFNLALPEFTSDKTSEGKKISSEATQKELQFTFQHSI</sequence>
<reference evidence="3" key="1">
    <citation type="journal article" date="2019" name="Int. J. Syst. Evol. Microbiol.">
        <title>The Global Catalogue of Microorganisms (GCM) 10K type strain sequencing project: providing services to taxonomists for standard genome sequencing and annotation.</title>
        <authorList>
            <consortium name="The Broad Institute Genomics Platform"/>
            <consortium name="The Broad Institute Genome Sequencing Center for Infectious Disease"/>
            <person name="Wu L."/>
            <person name="Ma J."/>
        </authorList>
    </citation>
    <scope>NUCLEOTIDE SEQUENCE [LARGE SCALE GENOMIC DNA]</scope>
    <source>
        <strain evidence="3">KCTC 12708</strain>
    </source>
</reference>
<dbReference type="GeneID" id="94367814"/>
<dbReference type="InterPro" id="IPR051783">
    <property type="entry name" value="NAD(P)-dependent_oxidoreduct"/>
</dbReference>
<feature type="domain" description="NAD(P)-binding" evidence="1">
    <location>
        <begin position="15"/>
        <end position="210"/>
    </location>
</feature>
<evidence type="ECO:0000259" key="1">
    <source>
        <dbReference type="Pfam" id="PF13460"/>
    </source>
</evidence>
<dbReference type="Gene3D" id="3.40.50.720">
    <property type="entry name" value="NAD(P)-binding Rossmann-like Domain"/>
    <property type="match status" value="1"/>
</dbReference>
<dbReference type="EMBL" id="BMWY01000001">
    <property type="protein sequence ID" value="GGZ44378.1"/>
    <property type="molecule type" value="Genomic_DNA"/>
</dbReference>